<proteinExistence type="predicted"/>
<dbReference type="AlphaFoldDB" id="A0AAD3CZ99"/>
<organism evidence="1 2">
    <name type="scientific">Chaetoceros tenuissimus</name>
    <dbReference type="NCBI Taxonomy" id="426638"/>
    <lineage>
        <taxon>Eukaryota</taxon>
        <taxon>Sar</taxon>
        <taxon>Stramenopiles</taxon>
        <taxon>Ochrophyta</taxon>
        <taxon>Bacillariophyta</taxon>
        <taxon>Coscinodiscophyceae</taxon>
        <taxon>Chaetocerotophycidae</taxon>
        <taxon>Chaetocerotales</taxon>
        <taxon>Chaetocerotaceae</taxon>
        <taxon>Chaetoceros</taxon>
    </lineage>
</organism>
<comment type="caution">
    <text evidence="1">The sequence shown here is derived from an EMBL/GenBank/DDBJ whole genome shotgun (WGS) entry which is preliminary data.</text>
</comment>
<reference evidence="1 2" key="1">
    <citation type="journal article" date="2021" name="Sci. Rep.">
        <title>The genome of the diatom Chaetoceros tenuissimus carries an ancient integrated fragment of an extant virus.</title>
        <authorList>
            <person name="Hongo Y."/>
            <person name="Kimura K."/>
            <person name="Takaki Y."/>
            <person name="Yoshida Y."/>
            <person name="Baba S."/>
            <person name="Kobayashi G."/>
            <person name="Nagasaki K."/>
            <person name="Hano T."/>
            <person name="Tomaru Y."/>
        </authorList>
    </citation>
    <scope>NUCLEOTIDE SEQUENCE [LARGE SCALE GENOMIC DNA]</scope>
    <source>
        <strain evidence="1 2">NIES-3715</strain>
    </source>
</reference>
<name>A0AAD3CZ99_9STRA</name>
<dbReference type="Proteomes" id="UP001054902">
    <property type="component" value="Unassembled WGS sequence"/>
</dbReference>
<evidence type="ECO:0000313" key="1">
    <source>
        <dbReference type="EMBL" id="GFH53309.1"/>
    </source>
</evidence>
<protein>
    <submittedName>
        <fullName evidence="1">Uncharacterized protein</fullName>
    </submittedName>
</protein>
<sequence>MEDFLAWRDERVMDEVHLYGWFIDYWMETGLLRDIFTHKIATQEHWNLLMMPTVYPKSSVTYEKICGDQVVTPTMYDPHRINDVSGGCEPVAVISAEKLADYNEGPDETRKIAQV</sequence>
<keyword evidence="2" id="KW-1185">Reference proteome</keyword>
<gene>
    <name evidence="1" type="ORF">CTEN210_09785</name>
</gene>
<accession>A0AAD3CZ99</accession>
<dbReference type="EMBL" id="BLLK01000046">
    <property type="protein sequence ID" value="GFH53309.1"/>
    <property type="molecule type" value="Genomic_DNA"/>
</dbReference>
<evidence type="ECO:0000313" key="2">
    <source>
        <dbReference type="Proteomes" id="UP001054902"/>
    </source>
</evidence>